<dbReference type="Proteomes" id="UP000050580">
    <property type="component" value="Unassembled WGS sequence"/>
</dbReference>
<dbReference type="PATRIC" id="fig|1610491.3.peg.232"/>
<dbReference type="InterPro" id="IPR036873">
    <property type="entry name" value="Rhodanese-like_dom_sf"/>
</dbReference>
<dbReference type="FunFam" id="3.40.50.720:FF:000033">
    <property type="entry name" value="Adenylyltransferase and sulfurtransferase MOCS3"/>
    <property type="match status" value="1"/>
</dbReference>
<dbReference type="Pfam" id="PF00581">
    <property type="entry name" value="Rhodanese"/>
    <property type="match status" value="1"/>
</dbReference>
<evidence type="ECO:0000256" key="8">
    <source>
        <dbReference type="ARBA" id="ARBA00066884"/>
    </source>
</evidence>
<dbReference type="Gene3D" id="3.40.250.10">
    <property type="entry name" value="Rhodanese-like domain"/>
    <property type="match status" value="1"/>
</dbReference>
<dbReference type="OrthoDB" id="9804286at2"/>
<dbReference type="EMBL" id="LBNQ01000009">
    <property type="protein sequence ID" value="KKW69044.1"/>
    <property type="molecule type" value="Genomic_DNA"/>
</dbReference>
<reference evidence="14 15" key="1">
    <citation type="submission" date="2015-05" db="EMBL/GenBank/DDBJ databases">
        <title>Draft genome sequence of Lampropedia sp. CT6, isolated from the microbial mat of a hot water spring, located at Manikaran, India.</title>
        <authorList>
            <person name="Tripathi C."/>
            <person name="Rani P."/>
            <person name="Mahato N.K."/>
            <person name="Lal R."/>
        </authorList>
    </citation>
    <scope>NUCLEOTIDE SEQUENCE [LARGE SCALE GENOMIC DNA]</scope>
    <source>
        <strain evidence="14 15">CT6</strain>
    </source>
</reference>
<dbReference type="EC" id="2.7.7.80" evidence="8"/>
<dbReference type="CDD" id="cd00158">
    <property type="entry name" value="RHOD"/>
    <property type="match status" value="1"/>
</dbReference>
<dbReference type="GO" id="GO:0008641">
    <property type="term" value="F:ubiquitin-like modifier activating enzyme activity"/>
    <property type="evidence" value="ECO:0007669"/>
    <property type="project" value="InterPro"/>
</dbReference>
<dbReference type="SUPFAM" id="SSF69572">
    <property type="entry name" value="Activating enzymes of the ubiquitin-like proteins"/>
    <property type="match status" value="1"/>
</dbReference>
<evidence type="ECO:0000256" key="6">
    <source>
        <dbReference type="ARBA" id="ARBA00055169"/>
    </source>
</evidence>
<evidence type="ECO:0000256" key="1">
    <source>
        <dbReference type="ARBA" id="ARBA00009919"/>
    </source>
</evidence>
<evidence type="ECO:0000256" key="5">
    <source>
        <dbReference type="ARBA" id="ARBA00052218"/>
    </source>
</evidence>
<dbReference type="InterPro" id="IPR035985">
    <property type="entry name" value="Ubiquitin-activating_enz"/>
</dbReference>
<keyword evidence="15" id="KW-1185">Reference proteome</keyword>
<evidence type="ECO:0000256" key="2">
    <source>
        <dbReference type="ARBA" id="ARBA00022679"/>
    </source>
</evidence>
<accession>A0A0U1Q2S8</accession>
<dbReference type="CDD" id="cd00757">
    <property type="entry name" value="ThiF_MoeB_HesA_family"/>
    <property type="match status" value="1"/>
</dbReference>
<dbReference type="GO" id="GO:0004792">
    <property type="term" value="F:thiosulfate-cyanide sulfurtransferase activity"/>
    <property type="evidence" value="ECO:0007669"/>
    <property type="project" value="TreeGrafter"/>
</dbReference>
<comment type="subunit">
    <text evidence="7">Homodimer. Forms a stable heterotetrameric complex of 2 MoeB and 2 MoaD during adenylation of MoaD.</text>
</comment>
<evidence type="ECO:0000313" key="15">
    <source>
        <dbReference type="Proteomes" id="UP000050580"/>
    </source>
</evidence>
<keyword evidence="3" id="KW-0547">Nucleotide-binding</keyword>
<dbReference type="PANTHER" id="PTHR10953:SF102">
    <property type="entry name" value="ADENYLYLTRANSFERASE AND SULFURTRANSFERASE MOCS3"/>
    <property type="match status" value="1"/>
</dbReference>
<dbReference type="Gene3D" id="3.40.50.720">
    <property type="entry name" value="NAD(P)-binding Rossmann-like Domain"/>
    <property type="match status" value="1"/>
</dbReference>
<proteinExistence type="inferred from homology"/>
<dbReference type="Pfam" id="PF00899">
    <property type="entry name" value="ThiF"/>
    <property type="match status" value="1"/>
</dbReference>
<dbReference type="GO" id="GO:0008146">
    <property type="term" value="F:sulfotransferase activity"/>
    <property type="evidence" value="ECO:0007669"/>
    <property type="project" value="TreeGrafter"/>
</dbReference>
<keyword evidence="2" id="KW-0808">Transferase</keyword>
<evidence type="ECO:0000256" key="3">
    <source>
        <dbReference type="ARBA" id="ARBA00022741"/>
    </source>
</evidence>
<dbReference type="PROSITE" id="PS50206">
    <property type="entry name" value="RHODANESE_3"/>
    <property type="match status" value="1"/>
</dbReference>
<evidence type="ECO:0000259" key="13">
    <source>
        <dbReference type="PROSITE" id="PS50206"/>
    </source>
</evidence>
<dbReference type="InterPro" id="IPR045886">
    <property type="entry name" value="ThiF/MoeB/HesA"/>
</dbReference>
<dbReference type="STRING" id="1610491.AAV94_01125"/>
<evidence type="ECO:0000256" key="7">
    <source>
        <dbReference type="ARBA" id="ARBA00063809"/>
    </source>
</evidence>
<dbReference type="InterPro" id="IPR000594">
    <property type="entry name" value="ThiF_NAD_FAD-bd"/>
</dbReference>
<dbReference type="AlphaFoldDB" id="A0A0U1Q2S8"/>
<comment type="catalytic activity">
    <reaction evidence="5">
        <text>[molybdopterin-synthase sulfur-carrier protein]-C-terminal Gly-Gly + ATP + H(+) = [molybdopterin-synthase sulfur-carrier protein]-C-terminal Gly-Gly-AMP + diphosphate</text>
        <dbReference type="Rhea" id="RHEA:43616"/>
        <dbReference type="Rhea" id="RHEA-COMP:12159"/>
        <dbReference type="Rhea" id="RHEA-COMP:12202"/>
        <dbReference type="ChEBI" id="CHEBI:15378"/>
        <dbReference type="ChEBI" id="CHEBI:30616"/>
        <dbReference type="ChEBI" id="CHEBI:33019"/>
        <dbReference type="ChEBI" id="CHEBI:90618"/>
        <dbReference type="ChEBI" id="CHEBI:90778"/>
        <dbReference type="EC" id="2.7.7.80"/>
    </reaction>
</comment>
<evidence type="ECO:0000256" key="10">
    <source>
        <dbReference type="ARBA" id="ARBA00075110"/>
    </source>
</evidence>
<dbReference type="NCBIfam" id="NF004281">
    <property type="entry name" value="PRK05690.1"/>
    <property type="match status" value="1"/>
</dbReference>
<dbReference type="GO" id="GO:0005829">
    <property type="term" value="C:cytosol"/>
    <property type="evidence" value="ECO:0007669"/>
    <property type="project" value="TreeGrafter"/>
</dbReference>
<evidence type="ECO:0000256" key="9">
    <source>
        <dbReference type="ARBA" id="ARBA00073635"/>
    </source>
</evidence>
<evidence type="ECO:0000256" key="11">
    <source>
        <dbReference type="ARBA" id="ARBA00075328"/>
    </source>
</evidence>
<sequence>MTPRPPALAQAHGALSDAELARFARHLGLRGFGMEAQLRLKNARMLVIGAGGLGSAVLPYLAAAGVGTIGIVDDDVVELSNLQRQVLHGQTTLGQPKTASAAQRLHDLNPHMQVVEHRLRLDATNALPLLQEYDLVIDGSDNFATRYLVSDAAEVLRKPCVWGSILQFEGQVSVFWAGQGPTYRDLFPEPPEPGEVPSCAEAGVLGVVPGLIGCVMANEAIKLATGMGELLLGRLLLLDALAMRWQEMRLSPDPARLPVTALAPDYQALCGVPAAMAAFAQVSAQALQQQLVQAAESGEPAPMQVLDVREPHEFALGAIAGAQLLPLSQLRQGGGDDVLPPEGQRPLLLYCQSGRRALQAAELLQQRGFSRIALLDGGIERWQASGLPIEKKR</sequence>
<evidence type="ECO:0000313" key="14">
    <source>
        <dbReference type="EMBL" id="KKW69044.1"/>
    </source>
</evidence>
<dbReference type="PANTHER" id="PTHR10953">
    <property type="entry name" value="UBIQUITIN-ACTIVATING ENZYME E1"/>
    <property type="match status" value="1"/>
</dbReference>
<protein>
    <recommendedName>
        <fullName evidence="9">Molybdopterin-synthase adenylyltransferase</fullName>
        <ecNumber evidence="8">2.7.7.80</ecNumber>
    </recommendedName>
    <alternativeName>
        <fullName evidence="12">MoaD protein adenylase</fullName>
    </alternativeName>
    <alternativeName>
        <fullName evidence="10">Molybdopterin-converting factor subunit 1 adenylase</fullName>
    </alternativeName>
    <alternativeName>
        <fullName evidence="11">Sulfur carrier protein MoaD adenylyltransferase</fullName>
    </alternativeName>
</protein>
<comment type="caution">
    <text evidence="14">The sequence shown here is derived from an EMBL/GenBank/DDBJ whole genome shotgun (WGS) entry which is preliminary data.</text>
</comment>
<dbReference type="GO" id="GO:0005524">
    <property type="term" value="F:ATP binding"/>
    <property type="evidence" value="ECO:0007669"/>
    <property type="project" value="UniProtKB-KW"/>
</dbReference>
<dbReference type="GO" id="GO:0061605">
    <property type="term" value="F:molybdopterin-synthase adenylyltransferase activity"/>
    <property type="evidence" value="ECO:0007669"/>
    <property type="project" value="UniProtKB-EC"/>
</dbReference>
<dbReference type="InterPro" id="IPR001763">
    <property type="entry name" value="Rhodanese-like_dom"/>
</dbReference>
<evidence type="ECO:0000256" key="4">
    <source>
        <dbReference type="ARBA" id="ARBA00022840"/>
    </source>
</evidence>
<feature type="domain" description="Rhodanese" evidence="13">
    <location>
        <begin position="299"/>
        <end position="391"/>
    </location>
</feature>
<dbReference type="SMART" id="SM00450">
    <property type="entry name" value="RHOD"/>
    <property type="match status" value="1"/>
</dbReference>
<comment type="function">
    <text evidence="6">Catalyzes the adenylation by ATP of the carboxyl group of the C-terminal glycine of sulfur carrier protein MoaD.</text>
</comment>
<name>A0A0U1Q2S8_9BURK</name>
<comment type="similarity">
    <text evidence="1">Belongs to the HesA/MoeB/ThiF family.</text>
</comment>
<evidence type="ECO:0000256" key="12">
    <source>
        <dbReference type="ARBA" id="ARBA00078531"/>
    </source>
</evidence>
<keyword evidence="4" id="KW-0067">ATP-binding</keyword>
<dbReference type="RefSeq" id="WP_046740479.1">
    <property type="nucleotide sequence ID" value="NZ_LBNQ01000009.1"/>
</dbReference>
<organism evidence="14 15">
    <name type="scientific">Lampropedia cohaerens</name>
    <dbReference type="NCBI Taxonomy" id="1610491"/>
    <lineage>
        <taxon>Bacteria</taxon>
        <taxon>Pseudomonadati</taxon>
        <taxon>Pseudomonadota</taxon>
        <taxon>Betaproteobacteria</taxon>
        <taxon>Burkholderiales</taxon>
        <taxon>Comamonadaceae</taxon>
        <taxon>Lampropedia</taxon>
    </lineage>
</organism>
<gene>
    <name evidence="14" type="ORF">AAV94_01125</name>
</gene>